<organism evidence="1 2">
    <name type="scientific">Cephalotus follicularis</name>
    <name type="common">Albany pitcher plant</name>
    <dbReference type="NCBI Taxonomy" id="3775"/>
    <lineage>
        <taxon>Eukaryota</taxon>
        <taxon>Viridiplantae</taxon>
        <taxon>Streptophyta</taxon>
        <taxon>Embryophyta</taxon>
        <taxon>Tracheophyta</taxon>
        <taxon>Spermatophyta</taxon>
        <taxon>Magnoliopsida</taxon>
        <taxon>eudicotyledons</taxon>
        <taxon>Gunneridae</taxon>
        <taxon>Pentapetalae</taxon>
        <taxon>rosids</taxon>
        <taxon>fabids</taxon>
        <taxon>Oxalidales</taxon>
        <taxon>Cephalotaceae</taxon>
        <taxon>Cephalotus</taxon>
    </lineage>
</organism>
<dbReference type="InParanoid" id="A0A1Q3C5Z9"/>
<dbReference type="PANTHER" id="PTHR37383:SF1">
    <property type="entry name" value="OS01G0694200 PROTEIN"/>
    <property type="match status" value="1"/>
</dbReference>
<dbReference type="AlphaFoldDB" id="A0A1Q3C5Z9"/>
<evidence type="ECO:0000313" key="2">
    <source>
        <dbReference type="Proteomes" id="UP000187406"/>
    </source>
</evidence>
<dbReference type="EMBL" id="BDDD01001400">
    <property type="protein sequence ID" value="GAV75640.1"/>
    <property type="molecule type" value="Genomic_DNA"/>
</dbReference>
<dbReference type="PANTHER" id="PTHR37383">
    <property type="entry name" value="OS01G0694200 PROTEIN"/>
    <property type="match status" value="1"/>
</dbReference>
<reference evidence="2" key="1">
    <citation type="submission" date="2016-04" db="EMBL/GenBank/DDBJ databases">
        <title>Cephalotus genome sequencing.</title>
        <authorList>
            <person name="Fukushima K."/>
            <person name="Hasebe M."/>
            <person name="Fang X."/>
        </authorList>
    </citation>
    <scope>NUCLEOTIDE SEQUENCE [LARGE SCALE GENOMIC DNA]</scope>
    <source>
        <strain evidence="2">cv. St1</strain>
    </source>
</reference>
<evidence type="ECO:0000313" key="1">
    <source>
        <dbReference type="EMBL" id="GAV75640.1"/>
    </source>
</evidence>
<keyword evidence="2" id="KW-1185">Reference proteome</keyword>
<dbReference type="OrthoDB" id="1925091at2759"/>
<protein>
    <submittedName>
        <fullName evidence="1">Uncharacterized protein</fullName>
    </submittedName>
</protein>
<dbReference type="Proteomes" id="UP000187406">
    <property type="component" value="Unassembled WGS sequence"/>
</dbReference>
<name>A0A1Q3C5Z9_CEPFO</name>
<sequence>MVLVQASNLNLPNPSFLSSSSPHKTTSLLYEPTSHSLALIHSDSSLSLYPSLSPLSSLSTTKTLIPPPSSSSSFLLLHHQNPNPKVLFLVSSPHRSGSQILLKFYVLQKSSKSNGFVRARVVCSQKGVQIDDKVGVLLDINHGVCVKLVGSVNYFALYSLSNAKIWVFAVKLVGGGGGDGDENVVVVKLMRCCVIECCRPVWEIKISHGLMVLGEENGVRVLNFRQLVKGMVKKVKKLGKGSMLPNGLIGDYGCGKSASEVACNGYLDGGIDDHSVLVKQRFVVNGKDSSEGNGCFVAFKREEADYLKAAKVPLLSVKAISIEALSPKKFLVLDSFGDLHVLHVPKPLVRSNLTCHMKQLPLTMKVQKLAFLQDISSRLQTVWLSDGSYSVHMITLSDMDTAVNEDDRKEYEETQSSVVLAIFASEKIQDIVPLAANGVLILGQGSLFAYAIS</sequence>
<gene>
    <name evidence="1" type="ORF">CFOL_v3_19118</name>
</gene>
<dbReference type="STRING" id="3775.A0A1Q3C5Z9"/>
<accession>A0A1Q3C5Z9</accession>
<comment type="caution">
    <text evidence="1">The sequence shown here is derived from an EMBL/GenBank/DDBJ whole genome shotgun (WGS) entry which is preliminary data.</text>
</comment>
<proteinExistence type="predicted"/>